<dbReference type="Pfam" id="PF00300">
    <property type="entry name" value="His_Phos_1"/>
    <property type="match status" value="1"/>
</dbReference>
<keyword evidence="2" id="KW-1185">Reference proteome</keyword>
<evidence type="ECO:0008006" key="3">
    <source>
        <dbReference type="Google" id="ProtNLM"/>
    </source>
</evidence>
<dbReference type="EMBL" id="JACTNZ010000005">
    <property type="protein sequence ID" value="KAG5547527.1"/>
    <property type="molecule type" value="Genomic_DNA"/>
</dbReference>
<dbReference type="InterPro" id="IPR029033">
    <property type="entry name" value="His_PPase_superfam"/>
</dbReference>
<proteinExistence type="predicted"/>
<dbReference type="SUPFAM" id="SSF53254">
    <property type="entry name" value="Phosphoglycerate mutase-like"/>
    <property type="match status" value="1"/>
</dbReference>
<evidence type="ECO:0000313" key="1">
    <source>
        <dbReference type="EMBL" id="KAG5547527.1"/>
    </source>
</evidence>
<organism evidence="1 2">
    <name type="scientific">Rhododendron griersonianum</name>
    <dbReference type="NCBI Taxonomy" id="479676"/>
    <lineage>
        <taxon>Eukaryota</taxon>
        <taxon>Viridiplantae</taxon>
        <taxon>Streptophyta</taxon>
        <taxon>Embryophyta</taxon>
        <taxon>Tracheophyta</taxon>
        <taxon>Spermatophyta</taxon>
        <taxon>Magnoliopsida</taxon>
        <taxon>eudicotyledons</taxon>
        <taxon>Gunneridae</taxon>
        <taxon>Pentapetalae</taxon>
        <taxon>asterids</taxon>
        <taxon>Ericales</taxon>
        <taxon>Ericaceae</taxon>
        <taxon>Ericoideae</taxon>
        <taxon>Rhodoreae</taxon>
        <taxon>Rhododendron</taxon>
    </lineage>
</organism>
<dbReference type="PANTHER" id="PTHR47821">
    <property type="entry name" value="PHOSPHOGLYCERATE MUTASE FAMILY PROTEIN"/>
    <property type="match status" value="1"/>
</dbReference>
<dbReference type="InterPro" id="IPR013078">
    <property type="entry name" value="His_Pase_superF_clade-1"/>
</dbReference>
<name>A0AAV6K5D6_9ERIC</name>
<comment type="caution">
    <text evidence="1">The sequence shown here is derived from an EMBL/GenBank/DDBJ whole genome shotgun (WGS) entry which is preliminary data.</text>
</comment>
<evidence type="ECO:0000313" key="2">
    <source>
        <dbReference type="Proteomes" id="UP000823749"/>
    </source>
</evidence>
<protein>
    <recommendedName>
        <fullName evidence="3">Phosphoglycerate mutase family protein</fullName>
    </recommendedName>
</protein>
<dbReference type="AlphaFoldDB" id="A0AAV6K5D6"/>
<reference evidence="1" key="1">
    <citation type="submission" date="2020-08" db="EMBL/GenBank/DDBJ databases">
        <title>Plant Genome Project.</title>
        <authorList>
            <person name="Zhang R.-G."/>
        </authorList>
    </citation>
    <scope>NUCLEOTIDE SEQUENCE</scope>
    <source>
        <strain evidence="1">WSP0</strain>
        <tissue evidence="1">Leaf</tissue>
    </source>
</reference>
<gene>
    <name evidence="1" type="ORF">RHGRI_013277</name>
</gene>
<dbReference type="Gene3D" id="3.40.50.1240">
    <property type="entry name" value="Phosphoglycerate mutase-like"/>
    <property type="match status" value="1"/>
</dbReference>
<dbReference type="PANTHER" id="PTHR47821:SF2">
    <property type="entry name" value="PHOSPHOGLYCERATE MUTASE FAMILY PROTEIN"/>
    <property type="match status" value="1"/>
</dbReference>
<accession>A0AAV6K5D6</accession>
<sequence length="278" mass="30807">MATPSFLGNRYWVLRHGKSIPNEMGLIVSSMENGTLEEYKLASEGVNQAQLAGELFQKVYSIKGLSYGNKEELTEKKIPIENVRICYSPFSRTSHTAKVVASVLDIPFDGPQCKACYPILTDSFPRGCLKGGQTFVACYSFEGDVVEDLRERFFGPSLELSSHDMVCNPFKELKYSVIWALDEKYPFEKPEGGESVLDVVSRLTKALITIESAFQGCTILVVSHGDPLQILQTILHAAKEHDGPNCDLASRIEAVKVPSVLSQHRKYALLTGELRAVI</sequence>
<dbReference type="Proteomes" id="UP000823749">
    <property type="component" value="Chromosome 5"/>
</dbReference>